<name>A0A7W3UY60_9GAMM</name>
<dbReference type="Proteomes" id="UP000550609">
    <property type="component" value="Unassembled WGS sequence"/>
</dbReference>
<sequence>MIADREHVIRYLNGAMRKLLRNQQQTLRQRWPQFDVDRLEGTSIHQFHTHPERIRGLLDQLRSIHHGKVSIGPVHFSQLITPLFSDSGNSGFIVEWADRTAELAIEGQISTIIDAAARGDLEQRLVADGQGEFLDTLAQGINHLLDILADTVSEVRQMFDALAGGHLEARMQGSYDGVFAQIQCAANTTAQRLSTIVEQIQDSSSQLETAAAEIAAGNEDLSARTEQQAANLEETAASMEELTATVQRNADNAGQANTLAIAAAGVARQGGEQVQAVVTTMQGIEQSSRRIADILSVIDGIAFQTNILALNAAVEAARAGDQGRGFAVVAGEVRTLAQRSATAAKEIKQLIDESVQRVDEGSRCIRQTTTTMAQVVSQVEQVTQLMGQIAESSREQSAGIGQVNQTVTQMDQTTQRNAALVEEATASARLMQQQVQELRDAVAVFGYSHRE</sequence>
<evidence type="ECO:0000259" key="7">
    <source>
        <dbReference type="PROSITE" id="PS50111"/>
    </source>
</evidence>
<dbReference type="PANTHER" id="PTHR43531:SF14">
    <property type="entry name" value="METHYL-ACCEPTING CHEMOTAXIS PROTEIN I-RELATED"/>
    <property type="match status" value="1"/>
</dbReference>
<dbReference type="Pfam" id="PF18947">
    <property type="entry name" value="HAMP_2"/>
    <property type="match status" value="1"/>
</dbReference>
<protein>
    <submittedName>
        <fullName evidence="9">Chemotaxis protein</fullName>
    </submittedName>
</protein>
<dbReference type="FunFam" id="1.10.287.950:FF:000001">
    <property type="entry name" value="Methyl-accepting chemotaxis sensory transducer"/>
    <property type="match status" value="1"/>
</dbReference>
<evidence type="ECO:0000313" key="10">
    <source>
        <dbReference type="Proteomes" id="UP000550609"/>
    </source>
</evidence>
<proteinExistence type="inferred from homology"/>
<organism evidence="9 10">
    <name type="scientific">Stenotrophomonas koreensis</name>
    <dbReference type="NCBI Taxonomy" id="266128"/>
    <lineage>
        <taxon>Bacteria</taxon>
        <taxon>Pseudomonadati</taxon>
        <taxon>Pseudomonadota</taxon>
        <taxon>Gammaproteobacteria</taxon>
        <taxon>Lysobacterales</taxon>
        <taxon>Lysobacteraceae</taxon>
        <taxon>Stenotrophomonas</taxon>
    </lineage>
</organism>
<dbReference type="Gene3D" id="1.10.287.950">
    <property type="entry name" value="Methyl-accepting chemotaxis protein"/>
    <property type="match status" value="1"/>
</dbReference>
<evidence type="ECO:0000256" key="4">
    <source>
        <dbReference type="ARBA" id="ARBA00029447"/>
    </source>
</evidence>
<accession>A0A7W3UY60</accession>
<dbReference type="InterPro" id="IPR003660">
    <property type="entry name" value="HAMP_dom"/>
</dbReference>
<dbReference type="GO" id="GO:0007165">
    <property type="term" value="P:signal transduction"/>
    <property type="evidence" value="ECO:0007669"/>
    <property type="project" value="UniProtKB-KW"/>
</dbReference>
<dbReference type="GO" id="GO:0006935">
    <property type="term" value="P:chemotaxis"/>
    <property type="evidence" value="ECO:0007669"/>
    <property type="project" value="InterPro"/>
</dbReference>
<feature type="domain" description="Methyl-accepting transducer" evidence="7">
    <location>
        <begin position="203"/>
        <end position="432"/>
    </location>
</feature>
<keyword evidence="6" id="KW-0175">Coiled coil</keyword>
<comment type="subcellular location">
    <subcellularLocation>
        <location evidence="1">Membrane</location>
    </subcellularLocation>
</comment>
<evidence type="ECO:0000256" key="2">
    <source>
        <dbReference type="ARBA" id="ARBA00022481"/>
    </source>
</evidence>
<gene>
    <name evidence="9" type="ORF">H4O09_03070</name>
</gene>
<dbReference type="InterPro" id="IPR004090">
    <property type="entry name" value="Chemotax_Me-accpt_rcpt"/>
</dbReference>
<comment type="similarity">
    <text evidence="4">Belongs to the methyl-accepting chemotaxis (MCP) protein family.</text>
</comment>
<keyword evidence="3 5" id="KW-0807">Transducer</keyword>
<dbReference type="AlphaFoldDB" id="A0A7W3UY60"/>
<dbReference type="Gene3D" id="3.30.450.20">
    <property type="entry name" value="PAS domain"/>
    <property type="match status" value="1"/>
</dbReference>
<evidence type="ECO:0000256" key="3">
    <source>
        <dbReference type="ARBA" id="ARBA00023224"/>
    </source>
</evidence>
<dbReference type="CDD" id="cd11386">
    <property type="entry name" value="MCP_signal"/>
    <property type="match status" value="1"/>
</dbReference>
<evidence type="ECO:0000313" key="9">
    <source>
        <dbReference type="EMBL" id="MBB1116049.1"/>
    </source>
</evidence>
<keyword evidence="2" id="KW-0488">Methylation</keyword>
<evidence type="ECO:0000259" key="8">
    <source>
        <dbReference type="PROSITE" id="PS50885"/>
    </source>
</evidence>
<reference evidence="9 10" key="1">
    <citation type="submission" date="2020-08" db="EMBL/GenBank/DDBJ databases">
        <title>Stenotrophomonas sp. W1S232.</title>
        <authorList>
            <person name="Deng Y."/>
        </authorList>
    </citation>
    <scope>NUCLEOTIDE SEQUENCE [LARGE SCALE GENOMIC DNA]</scope>
    <source>
        <strain evidence="9 10">W1S232</strain>
    </source>
</reference>
<dbReference type="InterPro" id="IPR004089">
    <property type="entry name" value="MCPsignal_dom"/>
</dbReference>
<dbReference type="InterPro" id="IPR051310">
    <property type="entry name" value="MCP_chemotaxis"/>
</dbReference>
<dbReference type="PANTHER" id="PTHR43531">
    <property type="entry name" value="PROTEIN ICFG"/>
    <property type="match status" value="1"/>
</dbReference>
<comment type="caution">
    <text evidence="9">The sequence shown here is derived from an EMBL/GenBank/DDBJ whole genome shotgun (WGS) entry which is preliminary data.</text>
</comment>
<evidence type="ECO:0000256" key="1">
    <source>
        <dbReference type="ARBA" id="ARBA00004370"/>
    </source>
</evidence>
<feature type="domain" description="HAMP" evidence="8">
    <location>
        <begin position="108"/>
        <end position="153"/>
    </location>
</feature>
<dbReference type="GO" id="GO:0005886">
    <property type="term" value="C:plasma membrane"/>
    <property type="evidence" value="ECO:0007669"/>
    <property type="project" value="TreeGrafter"/>
</dbReference>
<dbReference type="GO" id="GO:0004888">
    <property type="term" value="F:transmembrane signaling receptor activity"/>
    <property type="evidence" value="ECO:0007669"/>
    <property type="project" value="InterPro"/>
</dbReference>
<evidence type="ECO:0000256" key="5">
    <source>
        <dbReference type="PROSITE-ProRule" id="PRU00284"/>
    </source>
</evidence>
<dbReference type="EMBL" id="JACIUV010000001">
    <property type="protein sequence ID" value="MBB1116049.1"/>
    <property type="molecule type" value="Genomic_DNA"/>
</dbReference>
<feature type="coiled-coil region" evidence="6">
    <location>
        <begin position="222"/>
        <end position="249"/>
    </location>
</feature>
<evidence type="ECO:0000256" key="6">
    <source>
        <dbReference type="SAM" id="Coils"/>
    </source>
</evidence>
<dbReference type="PROSITE" id="PS50885">
    <property type="entry name" value="HAMP"/>
    <property type="match status" value="1"/>
</dbReference>
<dbReference type="PROSITE" id="PS50111">
    <property type="entry name" value="CHEMOTAXIS_TRANSDUC_2"/>
    <property type="match status" value="1"/>
</dbReference>
<dbReference type="PRINTS" id="PR00260">
    <property type="entry name" value="CHEMTRNSDUCR"/>
</dbReference>
<dbReference type="Pfam" id="PF00015">
    <property type="entry name" value="MCPsignal"/>
    <property type="match status" value="1"/>
</dbReference>
<dbReference type="SMART" id="SM00283">
    <property type="entry name" value="MA"/>
    <property type="match status" value="1"/>
</dbReference>
<dbReference type="SUPFAM" id="SSF58104">
    <property type="entry name" value="Methyl-accepting chemotaxis protein (MCP) signaling domain"/>
    <property type="match status" value="1"/>
</dbReference>